<comment type="pathway">
    <text evidence="1">Protein degradation; proteasomal Pup-dependent pathway.</text>
</comment>
<dbReference type="EMBL" id="JABCUI010000001">
    <property type="protein sequence ID" value="NMW86643.1"/>
    <property type="molecule type" value="Genomic_DNA"/>
</dbReference>
<comment type="similarity">
    <text evidence="2">Belongs to the prokaryotic ubiquitin-like protein family.</text>
</comment>
<proteinExistence type="inferred from homology"/>
<dbReference type="GO" id="GO:0070490">
    <property type="term" value="P:protein pupylation"/>
    <property type="evidence" value="ECO:0007669"/>
    <property type="project" value="InterPro"/>
</dbReference>
<organism evidence="7 8">
    <name type="scientific">Mobiluncus curtisii</name>
    <dbReference type="NCBI Taxonomy" id="2051"/>
    <lineage>
        <taxon>Bacteria</taxon>
        <taxon>Bacillati</taxon>
        <taxon>Actinomycetota</taxon>
        <taxon>Actinomycetes</taxon>
        <taxon>Actinomycetales</taxon>
        <taxon>Actinomycetaceae</taxon>
        <taxon>Mobiluncus</taxon>
    </lineage>
</organism>
<dbReference type="Proteomes" id="UP000250245">
    <property type="component" value="Unassembled WGS sequence"/>
</dbReference>
<reference evidence="6 9" key="2">
    <citation type="submission" date="2020-04" db="EMBL/GenBank/DDBJ databases">
        <title>Antimicrobial susceptibility and clonality of vaginal-derived multi-drug resistant Mobiluncus isolates in China.</title>
        <authorList>
            <person name="Zhang X."/>
        </authorList>
    </citation>
    <scope>NUCLEOTIDE SEQUENCE [LARGE SCALE GENOMIC DNA]</scope>
    <source>
        <strain evidence="6 9">19</strain>
    </source>
</reference>
<accession>A0A2X2YSQ3</accession>
<gene>
    <name evidence="6" type="ORF">HHJ67_02595</name>
    <name evidence="7" type="ORF">NCTC11820_00417</name>
</gene>
<name>A0A2X2YSQ3_9ACTO</name>
<dbReference type="RefSeq" id="WP_004008278.1">
    <property type="nucleotide sequence ID" value="NZ_CAMUDJ010000002.1"/>
</dbReference>
<evidence type="ECO:0000313" key="9">
    <source>
        <dbReference type="Proteomes" id="UP000553981"/>
    </source>
</evidence>
<dbReference type="GO" id="GO:0010498">
    <property type="term" value="P:proteasomal protein catabolic process"/>
    <property type="evidence" value="ECO:0007669"/>
    <property type="project" value="InterPro"/>
</dbReference>
<dbReference type="GeneID" id="55564435"/>
<dbReference type="Proteomes" id="UP000553981">
    <property type="component" value="Unassembled WGS sequence"/>
</dbReference>
<evidence type="ECO:0000256" key="3">
    <source>
        <dbReference type="ARBA" id="ARBA00016748"/>
    </source>
</evidence>
<dbReference type="GO" id="GO:0031386">
    <property type="term" value="F:protein tag activity"/>
    <property type="evidence" value="ECO:0007669"/>
    <property type="project" value="InterPro"/>
</dbReference>
<evidence type="ECO:0000256" key="2">
    <source>
        <dbReference type="ARBA" id="ARBA00010616"/>
    </source>
</evidence>
<evidence type="ECO:0000256" key="5">
    <source>
        <dbReference type="SAM" id="MobiDB-lite"/>
    </source>
</evidence>
<evidence type="ECO:0000313" key="7">
    <source>
        <dbReference type="EMBL" id="SQB63635.1"/>
    </source>
</evidence>
<evidence type="ECO:0000313" key="8">
    <source>
        <dbReference type="Proteomes" id="UP000250245"/>
    </source>
</evidence>
<dbReference type="InterPro" id="IPR008515">
    <property type="entry name" value="Ubiquitin-like_Pup"/>
</dbReference>
<evidence type="ECO:0000313" key="6">
    <source>
        <dbReference type="EMBL" id="NMW86643.1"/>
    </source>
</evidence>
<dbReference type="EMBL" id="UASJ01000001">
    <property type="protein sequence ID" value="SQB63635.1"/>
    <property type="molecule type" value="Genomic_DNA"/>
</dbReference>
<dbReference type="UniPathway" id="UPA00997"/>
<dbReference type="Pfam" id="PF05639">
    <property type="entry name" value="Pup"/>
    <property type="match status" value="1"/>
</dbReference>
<dbReference type="GO" id="GO:0019941">
    <property type="term" value="P:modification-dependent protein catabolic process"/>
    <property type="evidence" value="ECO:0007669"/>
    <property type="project" value="InterPro"/>
</dbReference>
<evidence type="ECO:0000256" key="4">
    <source>
        <dbReference type="ARBA" id="ARBA00032321"/>
    </source>
</evidence>
<evidence type="ECO:0000256" key="1">
    <source>
        <dbReference type="ARBA" id="ARBA00004707"/>
    </source>
</evidence>
<dbReference type="GO" id="GO:0070628">
    <property type="term" value="F:proteasome binding"/>
    <property type="evidence" value="ECO:0007669"/>
    <property type="project" value="InterPro"/>
</dbReference>
<sequence length="61" mass="6816">MAKQIQESHSTSENESVEEVELAPQNKISEDKLDALIEDIEDVLNVNALSFVQNFKQQGGQ</sequence>
<feature type="region of interest" description="Disordered" evidence="5">
    <location>
        <begin position="1"/>
        <end position="25"/>
    </location>
</feature>
<reference evidence="7 8" key="1">
    <citation type="submission" date="2018-06" db="EMBL/GenBank/DDBJ databases">
        <authorList>
            <consortium name="Pathogen Informatics"/>
            <person name="Doyle S."/>
        </authorList>
    </citation>
    <scope>NUCLEOTIDE SEQUENCE [LARGE SCALE GENOMIC DNA]</scope>
    <source>
        <strain evidence="7 8">NCTC11820</strain>
    </source>
</reference>
<protein>
    <recommendedName>
        <fullName evidence="3">Prokaryotic ubiquitin-like protein Pup</fullName>
    </recommendedName>
    <alternativeName>
        <fullName evidence="4">Bacterial ubiquitin-like modifier</fullName>
    </alternativeName>
</protein>
<dbReference type="AlphaFoldDB" id="A0A2X2YSQ3"/>